<keyword evidence="8" id="KW-1185">Reference proteome</keyword>
<dbReference type="InterPro" id="IPR014284">
    <property type="entry name" value="RNA_pol_sigma-70_dom"/>
</dbReference>
<dbReference type="RefSeq" id="WP_232562631.1">
    <property type="nucleotide sequence ID" value="NZ_JALPRF010000003.1"/>
</dbReference>
<evidence type="ECO:0000259" key="6">
    <source>
        <dbReference type="Pfam" id="PF08281"/>
    </source>
</evidence>
<keyword evidence="3" id="KW-0731">Sigma factor</keyword>
<dbReference type="PANTHER" id="PTHR43133">
    <property type="entry name" value="RNA POLYMERASE ECF-TYPE SIGMA FACTO"/>
    <property type="match status" value="1"/>
</dbReference>
<dbReference type="InterPro" id="IPR039425">
    <property type="entry name" value="RNA_pol_sigma-70-like"/>
</dbReference>
<comment type="similarity">
    <text evidence="1">Belongs to the sigma-70 factor family. ECF subfamily.</text>
</comment>
<dbReference type="EMBL" id="JALPRF010000003">
    <property type="protein sequence ID" value="MCK8493817.1"/>
    <property type="molecule type" value="Genomic_DNA"/>
</dbReference>
<dbReference type="InterPro" id="IPR013249">
    <property type="entry name" value="RNA_pol_sigma70_r4_t2"/>
</dbReference>
<dbReference type="Pfam" id="PF08281">
    <property type="entry name" value="Sigma70_r4_2"/>
    <property type="match status" value="1"/>
</dbReference>
<gene>
    <name evidence="7" type="ORF">M0L20_18265</name>
</gene>
<dbReference type="Gene3D" id="1.10.1740.10">
    <property type="match status" value="1"/>
</dbReference>
<feature type="domain" description="RNA polymerase sigma factor 70 region 4 type 2" evidence="6">
    <location>
        <begin position="113"/>
        <end position="156"/>
    </location>
</feature>
<dbReference type="InterPro" id="IPR036388">
    <property type="entry name" value="WH-like_DNA-bd_sf"/>
</dbReference>
<evidence type="ECO:0000256" key="4">
    <source>
        <dbReference type="ARBA" id="ARBA00023163"/>
    </source>
</evidence>
<dbReference type="NCBIfam" id="TIGR02937">
    <property type="entry name" value="sigma70-ECF"/>
    <property type="match status" value="1"/>
</dbReference>
<dbReference type="SUPFAM" id="SSF88659">
    <property type="entry name" value="Sigma3 and sigma4 domains of RNA polymerase sigma factors"/>
    <property type="match status" value="1"/>
</dbReference>
<evidence type="ECO:0000256" key="2">
    <source>
        <dbReference type="ARBA" id="ARBA00023015"/>
    </source>
</evidence>
<dbReference type="PANTHER" id="PTHR43133:SF45">
    <property type="entry name" value="RNA POLYMERASE ECF-TYPE SIGMA FACTOR"/>
    <property type="match status" value="1"/>
</dbReference>
<proteinExistence type="inferred from homology"/>
<evidence type="ECO:0000256" key="3">
    <source>
        <dbReference type="ARBA" id="ARBA00023082"/>
    </source>
</evidence>
<name>A0ABT0HNR9_9BACT</name>
<sequence length="162" mass="18601">MPLQKEEFTQIYSTHFTKVLRLCKGYVNGDQAIATDLAQEVFMKVWQHRAEFRADASVSTWIYKIAVNTCLLQLRKAAVNKEIRTDILPDRADESDTLATEERFQQMYAGIYQLDSTARLIILLVLDGLAYEEIASIVGISESLLRVKIHRIKKRLAKLIQL</sequence>
<reference evidence="7 8" key="1">
    <citation type="submission" date="2022-04" db="EMBL/GenBank/DDBJ databases">
        <title>Spirosoma sp. strain RP8 genome sequencing and assembly.</title>
        <authorList>
            <person name="Jung Y."/>
        </authorList>
    </citation>
    <scope>NUCLEOTIDE SEQUENCE [LARGE SCALE GENOMIC DNA]</scope>
    <source>
        <strain evidence="7 8">RP8</strain>
    </source>
</reference>
<dbReference type="InterPro" id="IPR013324">
    <property type="entry name" value="RNA_pol_sigma_r3/r4-like"/>
</dbReference>
<evidence type="ECO:0000313" key="8">
    <source>
        <dbReference type="Proteomes" id="UP001202180"/>
    </source>
</evidence>
<comment type="caution">
    <text evidence="7">The sequence shown here is derived from an EMBL/GenBank/DDBJ whole genome shotgun (WGS) entry which is preliminary data.</text>
</comment>
<dbReference type="Pfam" id="PF04542">
    <property type="entry name" value="Sigma70_r2"/>
    <property type="match status" value="1"/>
</dbReference>
<protein>
    <submittedName>
        <fullName evidence="7">RNA polymerase sigma factor</fullName>
    </submittedName>
</protein>
<dbReference type="InterPro" id="IPR013325">
    <property type="entry name" value="RNA_pol_sigma_r2"/>
</dbReference>
<evidence type="ECO:0000259" key="5">
    <source>
        <dbReference type="Pfam" id="PF04542"/>
    </source>
</evidence>
<dbReference type="SUPFAM" id="SSF88946">
    <property type="entry name" value="Sigma2 domain of RNA polymerase sigma factors"/>
    <property type="match status" value="1"/>
</dbReference>
<evidence type="ECO:0000313" key="7">
    <source>
        <dbReference type="EMBL" id="MCK8493817.1"/>
    </source>
</evidence>
<dbReference type="Proteomes" id="UP001202180">
    <property type="component" value="Unassembled WGS sequence"/>
</dbReference>
<accession>A0ABT0HNR9</accession>
<evidence type="ECO:0000256" key="1">
    <source>
        <dbReference type="ARBA" id="ARBA00010641"/>
    </source>
</evidence>
<dbReference type="Gene3D" id="1.10.10.10">
    <property type="entry name" value="Winged helix-like DNA-binding domain superfamily/Winged helix DNA-binding domain"/>
    <property type="match status" value="1"/>
</dbReference>
<organism evidence="7 8">
    <name type="scientific">Spirosoma liriopis</name>
    <dbReference type="NCBI Taxonomy" id="2937440"/>
    <lineage>
        <taxon>Bacteria</taxon>
        <taxon>Pseudomonadati</taxon>
        <taxon>Bacteroidota</taxon>
        <taxon>Cytophagia</taxon>
        <taxon>Cytophagales</taxon>
        <taxon>Cytophagaceae</taxon>
        <taxon>Spirosoma</taxon>
    </lineage>
</organism>
<feature type="domain" description="RNA polymerase sigma-70 region 2" evidence="5">
    <location>
        <begin position="12"/>
        <end position="77"/>
    </location>
</feature>
<keyword evidence="2" id="KW-0805">Transcription regulation</keyword>
<keyword evidence="4" id="KW-0804">Transcription</keyword>
<dbReference type="InterPro" id="IPR007627">
    <property type="entry name" value="RNA_pol_sigma70_r2"/>
</dbReference>